<feature type="compositionally biased region" description="Basic and acidic residues" evidence="7">
    <location>
        <begin position="1194"/>
        <end position="1206"/>
    </location>
</feature>
<feature type="compositionally biased region" description="Polar residues" evidence="7">
    <location>
        <begin position="97"/>
        <end position="129"/>
    </location>
</feature>
<feature type="region of interest" description="Disordered" evidence="7">
    <location>
        <begin position="1126"/>
        <end position="1273"/>
    </location>
</feature>
<dbReference type="GO" id="GO:0000723">
    <property type="term" value="P:telomere maintenance"/>
    <property type="evidence" value="ECO:0007669"/>
    <property type="project" value="TreeGrafter"/>
</dbReference>
<feature type="compositionally biased region" description="Low complexity" evidence="7">
    <location>
        <begin position="1151"/>
        <end position="1161"/>
    </location>
</feature>
<evidence type="ECO:0000256" key="6">
    <source>
        <dbReference type="ARBA" id="ARBA00023306"/>
    </source>
</evidence>
<accession>A0A2B7XV60</accession>
<sequence>MVEALSFSALPTRPPTPPRSSSFNSAASKADIQQLPSNQAPNSTPNNASSPLDLSPYTHSGSQSKRVNFSPLTSYIKPPSFTHSNNRTRTPLRALPPSNQCRPSKSILKTSCSSPASTPSDEQSYSSSENFPAMLESVSQQLAGESRASRADAYQHLLGALTAYSNVPDENALAEKVELFSQCIRRDLCEVSSIYQPLDIKLVRQVLNLLAMFIFKPNLSSRLSEDLKHFIVDHSVSSLQNPNIPKIVAIEYMRVLSVQNFSPKVMTSSRVTQLLNVLKDITDRVDGKAVVAQRLAIYERLLFLPQSAMASQADLWMDHLITALLHNFKEVRTRAIKFGKLAAMALGPNAAVSSALRGVLDVTLENGSQFVMELCGRLAAMIPNPESGPHVPQIWSVVILLLRNRRWSVDQWSHVRDWLLVVQKCFNCSDLTTKSQALMAWDLFVYALPPCETTGKDTTKLLFRPILSQLERKKSDKQGILLNQAFTSYHKLLYYAFRPSASHSRLDLFWTVYIRSPFSGSLNSEPTNNGRLCRILSSLLWNQQPRIWEEDKIKITKGTNIGPEDLPRLDCKWVRSRLSIILPVFESLFKTSTWGEGVLQESHIGLAWTNLSKALADASSKEITPSSESMQALASMLGTLQRIWKTAPLSLNAGAEPNDAFCNRFHFLLTTVISSIGSNPFTDKLLLKTSQETFQTANTPTHNRRPQDSNIRSPMLHLLHLITLSQPLTTCAAYHRLIRSMIEIGVKGRTSRNARLEALRQFADLCLERLANVAEVNSTDLAPLQYVCQTVSEMTKECLAAFPVQTEIKNHDDSGTRDYEKIVAILAAGCAFDMAASEWSHLLDTFGSIVRVERGENAFASNLEMLSEAVRPQPLAAAVSCCAALLDQAKFSATQEQSPSPLRPAMNKPTLVHRQIRPQPHLWNHLIGLLNRVLKETYQKLAGIDHARVVGFLDSTARFLDRCPSSFGPTLLAKSQDFLGLWLTDRDGLLATRSDVDDSVIGSARSVIRSTANLLQKSAESDHTLLQILAPLITSGLESRHKSTVNIFIKLWNNSFGPKETLEYPKNVETALRRLKPFVYLLLPNFPAAAGTTVHLASPEYLSSQEEFTKSETPIKLLDHHSKLFRGSSVSPSQNSTTSSTCKNRRRKKSATSSSKVSTPKTRLRHDDSQIQFVPVESSPALDTAGGSQVLTDNQREVRDRQHGETAKMYPGLRSSASQLGQDTGLPQPAAESRDLDRVESAPPTATLQHAITTNDEEFLGSSPTPMSKNSVAQPDQIIGSSLSSVLDITDLQSDGPPSSPPQIQSHDNGAIPSETKRICEIKYENITMNGDFSSPPRSSPTPASGDTIRRRSSLSSKKSERKTSKSKNILKPDVSKLSISSINQQAEDSNMVPPNSDSDFEKEHDASRSRTRTPTTERDRIDIIPDSFSDDLERQIASQLEQDLELSIDADVGDGGKQAADPSVLTRSMKRKRDDTSSSQHDRAKRVSPNRRPSMRIEVVASEDTTSRPENAPGDNDGTLSKRSSRSRRKANSTPNTQETTNTSQDSGKASHSPGKRKSTKRRSQRLSGQSAPADLSTPHQTSPDSEMVESHAADVEMRDEPEPSVSNEAAPGRSKQEDESGEAENTGAGILASLRSVLGSIKTATFGRSVHREIDDVMFDIKVEAHNAVRRYNGDP</sequence>
<evidence type="ECO:0000256" key="5">
    <source>
        <dbReference type="ARBA" id="ARBA00023242"/>
    </source>
</evidence>
<feature type="compositionally biased region" description="Polar residues" evidence="7">
    <location>
        <begin position="1262"/>
        <end position="1273"/>
    </location>
</feature>
<keyword evidence="3" id="KW-0158">Chromosome</keyword>
<feature type="region of interest" description="Disordered" evidence="7">
    <location>
        <begin position="1"/>
        <end position="129"/>
    </location>
</feature>
<evidence type="ECO:0000259" key="8">
    <source>
        <dbReference type="Pfam" id="PF12231"/>
    </source>
</evidence>
<dbReference type="InterPro" id="IPR016024">
    <property type="entry name" value="ARM-type_fold"/>
</dbReference>
<dbReference type="EMBL" id="PDNB01000057">
    <property type="protein sequence ID" value="PGH12468.1"/>
    <property type="molecule type" value="Genomic_DNA"/>
</dbReference>
<feature type="domain" description="Telomere-associated protein Rif1 N-terminal" evidence="8">
    <location>
        <begin position="142"/>
        <end position="514"/>
    </location>
</feature>
<comment type="caution">
    <text evidence="9">The sequence shown here is derived from an EMBL/GenBank/DDBJ whole genome shotgun (WGS) entry which is preliminary data.</text>
</comment>
<feature type="compositionally biased region" description="Basic and acidic residues" evidence="7">
    <location>
        <begin position="1590"/>
        <end position="1603"/>
    </location>
</feature>
<name>A0A2B7XV60_9EURO</name>
<dbReference type="SUPFAM" id="SSF48371">
    <property type="entry name" value="ARM repeat"/>
    <property type="match status" value="1"/>
</dbReference>
<keyword evidence="10" id="KW-1185">Reference proteome</keyword>
<keyword evidence="6" id="KW-0131">Cell cycle</keyword>
<feature type="compositionally biased region" description="Low complexity" evidence="7">
    <location>
        <begin position="1128"/>
        <end position="1141"/>
    </location>
</feature>
<reference evidence="9 10" key="1">
    <citation type="submission" date="2017-10" db="EMBL/GenBank/DDBJ databases">
        <title>Comparative genomics in systemic dimorphic fungi from Ajellomycetaceae.</title>
        <authorList>
            <person name="Munoz J.F."/>
            <person name="Mcewen J.G."/>
            <person name="Clay O.K."/>
            <person name="Cuomo C.A."/>
        </authorList>
    </citation>
    <scope>NUCLEOTIDE SEQUENCE [LARGE SCALE GENOMIC DNA]</scope>
    <source>
        <strain evidence="9 10">UAMH5409</strain>
    </source>
</reference>
<feature type="compositionally biased region" description="Polar residues" evidence="7">
    <location>
        <begin position="1289"/>
        <end position="1308"/>
    </location>
</feature>
<feature type="compositionally biased region" description="Polar residues" evidence="7">
    <location>
        <begin position="1244"/>
        <end position="1254"/>
    </location>
</feature>
<evidence type="ECO:0000256" key="7">
    <source>
        <dbReference type="SAM" id="MobiDB-lite"/>
    </source>
</evidence>
<feature type="compositionally biased region" description="Low complexity" evidence="7">
    <location>
        <begin position="1334"/>
        <end position="1345"/>
    </location>
</feature>
<feature type="region of interest" description="Disordered" evidence="7">
    <location>
        <begin position="1448"/>
        <end position="1630"/>
    </location>
</feature>
<feature type="region of interest" description="Disordered" evidence="7">
    <location>
        <begin position="1328"/>
        <end position="1422"/>
    </location>
</feature>
<feature type="compositionally biased region" description="Basic residues" evidence="7">
    <location>
        <begin position="1555"/>
        <end position="1566"/>
    </location>
</feature>
<proteinExistence type="predicted"/>
<dbReference type="PANTHER" id="PTHR22928">
    <property type="entry name" value="TELOMERE-ASSOCIATED PROTEIN RIF1"/>
    <property type="match status" value="1"/>
</dbReference>
<dbReference type="OrthoDB" id="5399929at2759"/>
<evidence type="ECO:0000256" key="4">
    <source>
        <dbReference type="ARBA" id="ARBA00022895"/>
    </source>
</evidence>
<feature type="compositionally biased region" description="Basic and acidic residues" evidence="7">
    <location>
        <begin position="1473"/>
        <end position="1483"/>
    </location>
</feature>
<evidence type="ECO:0000313" key="10">
    <source>
        <dbReference type="Proteomes" id="UP000223968"/>
    </source>
</evidence>
<evidence type="ECO:0000256" key="3">
    <source>
        <dbReference type="ARBA" id="ARBA00022454"/>
    </source>
</evidence>
<feature type="compositionally biased region" description="Polar residues" evidence="7">
    <location>
        <begin position="1378"/>
        <end position="1398"/>
    </location>
</feature>
<evidence type="ECO:0000256" key="2">
    <source>
        <dbReference type="ARBA" id="ARBA00004574"/>
    </source>
</evidence>
<feature type="compositionally biased region" description="Polar residues" evidence="7">
    <location>
        <begin position="1533"/>
        <end position="1551"/>
    </location>
</feature>
<feature type="compositionally biased region" description="Polar residues" evidence="7">
    <location>
        <begin position="34"/>
        <end position="73"/>
    </location>
</feature>
<keyword evidence="4" id="KW-0779">Telomere</keyword>
<keyword evidence="5" id="KW-0539">Nucleus</keyword>
<feature type="compositionally biased region" description="Basic and acidic residues" evidence="7">
    <location>
        <begin position="1400"/>
        <end position="1409"/>
    </location>
</feature>
<comment type="subcellular location">
    <subcellularLocation>
        <location evidence="2">Chromosome</location>
        <location evidence="2">Telomere</location>
    </subcellularLocation>
    <subcellularLocation>
        <location evidence="1">Nucleus</location>
    </subcellularLocation>
</comment>
<protein>
    <recommendedName>
        <fullName evidence="8">Telomere-associated protein Rif1 N-terminal domain-containing protein</fullName>
    </recommendedName>
</protein>
<organism evidence="9 10">
    <name type="scientific">Helicocarpus griseus UAMH5409</name>
    <dbReference type="NCBI Taxonomy" id="1447875"/>
    <lineage>
        <taxon>Eukaryota</taxon>
        <taxon>Fungi</taxon>
        <taxon>Dikarya</taxon>
        <taxon>Ascomycota</taxon>
        <taxon>Pezizomycotina</taxon>
        <taxon>Eurotiomycetes</taxon>
        <taxon>Eurotiomycetidae</taxon>
        <taxon>Onygenales</taxon>
        <taxon>Ajellomycetaceae</taxon>
        <taxon>Helicocarpus</taxon>
    </lineage>
</organism>
<dbReference type="Pfam" id="PF12231">
    <property type="entry name" value="Rif1_N"/>
    <property type="match status" value="1"/>
</dbReference>
<dbReference type="GO" id="GO:0140445">
    <property type="term" value="C:chromosome, telomeric repeat region"/>
    <property type="evidence" value="ECO:0007669"/>
    <property type="project" value="TreeGrafter"/>
</dbReference>
<gene>
    <name evidence="9" type="ORF">AJ79_04212</name>
</gene>
<dbReference type="GO" id="GO:0005634">
    <property type="term" value="C:nucleus"/>
    <property type="evidence" value="ECO:0007669"/>
    <property type="project" value="UniProtKB-SubCell"/>
</dbReference>
<feature type="region of interest" description="Disordered" evidence="7">
    <location>
        <begin position="1289"/>
        <end position="1313"/>
    </location>
</feature>
<dbReference type="InterPro" id="IPR022031">
    <property type="entry name" value="Rif1_N"/>
</dbReference>
<dbReference type="PANTHER" id="PTHR22928:SF3">
    <property type="entry name" value="TELOMERE-ASSOCIATED PROTEIN RIF1"/>
    <property type="match status" value="1"/>
</dbReference>
<evidence type="ECO:0000313" key="9">
    <source>
        <dbReference type="EMBL" id="PGH12468.1"/>
    </source>
</evidence>
<dbReference type="STRING" id="1447875.A0A2B7XV60"/>
<dbReference type="Proteomes" id="UP000223968">
    <property type="component" value="Unassembled WGS sequence"/>
</dbReference>
<evidence type="ECO:0000256" key="1">
    <source>
        <dbReference type="ARBA" id="ARBA00004123"/>
    </source>
</evidence>